<evidence type="ECO:0000313" key="1">
    <source>
        <dbReference type="EMBL" id="JAD69046.1"/>
    </source>
</evidence>
<organism evidence="1">
    <name type="scientific">Arundo donax</name>
    <name type="common">Giant reed</name>
    <name type="synonym">Donax arundinaceus</name>
    <dbReference type="NCBI Taxonomy" id="35708"/>
    <lineage>
        <taxon>Eukaryota</taxon>
        <taxon>Viridiplantae</taxon>
        <taxon>Streptophyta</taxon>
        <taxon>Embryophyta</taxon>
        <taxon>Tracheophyta</taxon>
        <taxon>Spermatophyta</taxon>
        <taxon>Magnoliopsida</taxon>
        <taxon>Liliopsida</taxon>
        <taxon>Poales</taxon>
        <taxon>Poaceae</taxon>
        <taxon>PACMAD clade</taxon>
        <taxon>Arundinoideae</taxon>
        <taxon>Arundineae</taxon>
        <taxon>Arundo</taxon>
    </lineage>
</organism>
<sequence>MPSAGMWMAQAMCSMVSIVRAPRRQGWKEGRERHGGDGARKRRGLCHAVQLVVHEWAMERG</sequence>
<name>A0A0A9C0H1_ARUDO</name>
<protein>
    <submittedName>
        <fullName evidence="1">Uncharacterized protein</fullName>
    </submittedName>
</protein>
<reference evidence="1" key="2">
    <citation type="journal article" date="2015" name="Data Brief">
        <title>Shoot transcriptome of the giant reed, Arundo donax.</title>
        <authorList>
            <person name="Barrero R.A."/>
            <person name="Guerrero F.D."/>
            <person name="Moolhuijzen P."/>
            <person name="Goolsby J.A."/>
            <person name="Tidwell J."/>
            <person name="Bellgard S.E."/>
            <person name="Bellgard M.I."/>
        </authorList>
    </citation>
    <scope>NUCLEOTIDE SEQUENCE</scope>
    <source>
        <tissue evidence="1">Shoot tissue taken approximately 20 cm above the soil surface</tissue>
    </source>
</reference>
<accession>A0A0A9C0H1</accession>
<dbReference type="AlphaFoldDB" id="A0A0A9C0H1"/>
<dbReference type="EMBL" id="GBRH01228849">
    <property type="protein sequence ID" value="JAD69046.1"/>
    <property type="molecule type" value="Transcribed_RNA"/>
</dbReference>
<reference evidence="1" key="1">
    <citation type="submission" date="2014-09" db="EMBL/GenBank/DDBJ databases">
        <authorList>
            <person name="Magalhaes I.L.F."/>
            <person name="Oliveira U."/>
            <person name="Santos F.R."/>
            <person name="Vidigal T.H.D.A."/>
            <person name="Brescovit A.D."/>
            <person name="Santos A.J."/>
        </authorList>
    </citation>
    <scope>NUCLEOTIDE SEQUENCE</scope>
    <source>
        <tissue evidence="1">Shoot tissue taken approximately 20 cm above the soil surface</tissue>
    </source>
</reference>
<proteinExistence type="predicted"/>